<proteinExistence type="inferred from homology"/>
<reference evidence="7" key="1">
    <citation type="submission" date="2020-07" db="EMBL/GenBank/DDBJ databases">
        <title>Genome sequence and genetic diversity analysis of an under-domesticated orphan crop, white fonio (Digitaria exilis).</title>
        <authorList>
            <person name="Bennetzen J.L."/>
            <person name="Chen S."/>
            <person name="Ma X."/>
            <person name="Wang X."/>
            <person name="Yssel A.E.J."/>
            <person name="Chaluvadi S.R."/>
            <person name="Johnson M."/>
            <person name="Gangashetty P."/>
            <person name="Hamidou F."/>
            <person name="Sanogo M.D."/>
            <person name="Zwaenepoel A."/>
            <person name="Wallace J."/>
            <person name="Van De Peer Y."/>
            <person name="Van Deynze A."/>
        </authorList>
    </citation>
    <scope>NUCLEOTIDE SEQUENCE</scope>
    <source>
        <tissue evidence="7">Leaves</tissue>
    </source>
</reference>
<name>A0A835FFJ0_9POAL</name>
<comment type="similarity">
    <text evidence="5">Belongs to the NAD(P)-dependent epimerase/dehydratase family. Dihydroflavonol-4-reductase subfamily.</text>
</comment>
<evidence type="ECO:0000256" key="1">
    <source>
        <dbReference type="ARBA" id="ARBA00004966"/>
    </source>
</evidence>
<dbReference type="GO" id="GO:0009813">
    <property type="term" value="P:flavonoid biosynthetic process"/>
    <property type="evidence" value="ECO:0007669"/>
    <property type="project" value="UniProtKB-KW"/>
</dbReference>
<dbReference type="PANTHER" id="PTHR10366">
    <property type="entry name" value="NAD DEPENDENT EPIMERASE/DEHYDRATASE"/>
    <property type="match status" value="1"/>
</dbReference>
<accession>A0A835FFJ0</accession>
<evidence type="ECO:0000313" key="8">
    <source>
        <dbReference type="Proteomes" id="UP000636709"/>
    </source>
</evidence>
<keyword evidence="2" id="KW-0521">NADP</keyword>
<keyword evidence="8" id="KW-1185">Reference proteome</keyword>
<dbReference type="Gene3D" id="3.40.50.720">
    <property type="entry name" value="NAD(P)-binding Rossmann-like Domain"/>
    <property type="match status" value="1"/>
</dbReference>
<dbReference type="EMBL" id="JACEFO010000999">
    <property type="protein sequence ID" value="KAF8750567.1"/>
    <property type="molecule type" value="Genomic_DNA"/>
</dbReference>
<evidence type="ECO:0000256" key="3">
    <source>
        <dbReference type="ARBA" id="ARBA00023002"/>
    </source>
</evidence>
<sequence length="377" mass="40339">MPSSSYLLRSFSQPKMPASGGVKTACVTGGNGYIASALVKMLMEKGYAVKTTVRNPDDKEKNSHLKGLQALGHLEILRADLDDEGSFDEAVAGCHYAFLVAAPVNLASQKPEEELIWPAVRGTLNVLRSCAKAGTVKRVVLTSSAAAVVPSRPLPLKGSAGLVLDEETWPDVDYLGYCVSKVLLEKAACRFAMEHGINLVTVCPVVTVGAAPASKVHISVPASLSLLSVTIIETQYHYQALFGAVPMVDVDDLCRAEIFVAEREASSGRYVCCGLNTTVVELARFLAHKYPQYNVKPRVSLSSAKLVKEGFQFKYKTLDDMYDDVVDRALAFSCGVWIGSAHATIRGQRGNDAWAAVKTHGTAKNQGGLALGVGGFD</sequence>
<comment type="caution">
    <text evidence="7">The sequence shown here is derived from an EMBL/GenBank/DDBJ whole genome shotgun (WGS) entry which is preliminary data.</text>
</comment>
<feature type="domain" description="NAD-dependent epimerase/dehydratase" evidence="6">
    <location>
        <begin position="26"/>
        <end position="270"/>
    </location>
</feature>
<gene>
    <name evidence="7" type="ORF">HU200_012373</name>
</gene>
<dbReference type="CDD" id="cd08958">
    <property type="entry name" value="FR_SDR_e"/>
    <property type="match status" value="1"/>
</dbReference>
<dbReference type="OrthoDB" id="2735536at2759"/>
<dbReference type="Proteomes" id="UP000636709">
    <property type="component" value="Unassembled WGS sequence"/>
</dbReference>
<evidence type="ECO:0000259" key="6">
    <source>
        <dbReference type="Pfam" id="PF01370"/>
    </source>
</evidence>
<comment type="pathway">
    <text evidence="1">Secondary metabolite biosynthesis; flavonoid biosynthesis.</text>
</comment>
<dbReference type="InterPro" id="IPR001509">
    <property type="entry name" value="Epimerase_deHydtase"/>
</dbReference>
<dbReference type="SUPFAM" id="SSF51735">
    <property type="entry name" value="NAD(P)-binding Rossmann-fold domains"/>
    <property type="match status" value="1"/>
</dbReference>
<protein>
    <recommendedName>
        <fullName evidence="6">NAD-dependent epimerase/dehydratase domain-containing protein</fullName>
    </recommendedName>
</protein>
<evidence type="ECO:0000256" key="5">
    <source>
        <dbReference type="ARBA" id="ARBA00023445"/>
    </source>
</evidence>
<dbReference type="InterPro" id="IPR050425">
    <property type="entry name" value="NAD(P)_dehydrat-like"/>
</dbReference>
<dbReference type="InterPro" id="IPR036291">
    <property type="entry name" value="NAD(P)-bd_dom_sf"/>
</dbReference>
<keyword evidence="3" id="KW-0560">Oxidoreductase</keyword>
<dbReference type="AlphaFoldDB" id="A0A835FFJ0"/>
<evidence type="ECO:0000256" key="4">
    <source>
        <dbReference type="ARBA" id="ARBA00023241"/>
    </source>
</evidence>
<evidence type="ECO:0000313" key="7">
    <source>
        <dbReference type="EMBL" id="KAF8750567.1"/>
    </source>
</evidence>
<dbReference type="GO" id="GO:0016616">
    <property type="term" value="F:oxidoreductase activity, acting on the CH-OH group of donors, NAD or NADP as acceptor"/>
    <property type="evidence" value="ECO:0007669"/>
    <property type="project" value="TreeGrafter"/>
</dbReference>
<dbReference type="Pfam" id="PF01370">
    <property type="entry name" value="Epimerase"/>
    <property type="match status" value="1"/>
</dbReference>
<evidence type="ECO:0000256" key="2">
    <source>
        <dbReference type="ARBA" id="ARBA00022857"/>
    </source>
</evidence>
<dbReference type="FunFam" id="3.40.50.720:FF:000085">
    <property type="entry name" value="Dihydroflavonol reductase"/>
    <property type="match status" value="1"/>
</dbReference>
<keyword evidence="4" id="KW-0284">Flavonoid biosynthesis</keyword>
<dbReference type="PANTHER" id="PTHR10366:SF288">
    <property type="entry name" value="ANTHOCYANIDIN REDUCTASE"/>
    <property type="match status" value="1"/>
</dbReference>
<organism evidence="7 8">
    <name type="scientific">Digitaria exilis</name>
    <dbReference type="NCBI Taxonomy" id="1010633"/>
    <lineage>
        <taxon>Eukaryota</taxon>
        <taxon>Viridiplantae</taxon>
        <taxon>Streptophyta</taxon>
        <taxon>Embryophyta</taxon>
        <taxon>Tracheophyta</taxon>
        <taxon>Spermatophyta</taxon>
        <taxon>Magnoliopsida</taxon>
        <taxon>Liliopsida</taxon>
        <taxon>Poales</taxon>
        <taxon>Poaceae</taxon>
        <taxon>PACMAD clade</taxon>
        <taxon>Panicoideae</taxon>
        <taxon>Panicodae</taxon>
        <taxon>Paniceae</taxon>
        <taxon>Anthephorinae</taxon>
        <taxon>Digitaria</taxon>
    </lineage>
</organism>